<dbReference type="RefSeq" id="WP_379106350.1">
    <property type="nucleotide sequence ID" value="NZ_JBHUGZ010000030.1"/>
</dbReference>
<evidence type="ECO:0000313" key="3">
    <source>
        <dbReference type="Proteomes" id="UP001597405"/>
    </source>
</evidence>
<dbReference type="Proteomes" id="UP001597405">
    <property type="component" value="Unassembled WGS sequence"/>
</dbReference>
<organism evidence="2 3">
    <name type="scientific">Mesorhizobium newzealandense</name>
    <dbReference type="NCBI Taxonomy" id="1300302"/>
    <lineage>
        <taxon>Bacteria</taxon>
        <taxon>Pseudomonadati</taxon>
        <taxon>Pseudomonadota</taxon>
        <taxon>Alphaproteobacteria</taxon>
        <taxon>Hyphomicrobiales</taxon>
        <taxon>Phyllobacteriaceae</taxon>
        <taxon>Mesorhizobium</taxon>
    </lineage>
</organism>
<dbReference type="EMBL" id="JBHUGZ010000030">
    <property type="protein sequence ID" value="MFD1987930.1"/>
    <property type="molecule type" value="Genomic_DNA"/>
</dbReference>
<feature type="compositionally biased region" description="Low complexity" evidence="1">
    <location>
        <begin position="33"/>
        <end position="47"/>
    </location>
</feature>
<dbReference type="Pfam" id="PF11154">
    <property type="entry name" value="DUF2934"/>
    <property type="match status" value="1"/>
</dbReference>
<keyword evidence="3" id="KW-1185">Reference proteome</keyword>
<accession>A0ABW4UNE5</accession>
<sequence length="84" mass="9102">MADDRQERIRNRAHQIWLQEGQPAGQHDRHWHQAAADVDQQDAAGKPAAKKPVKKAAVAAKPKAAPKEAKAAPKTSKPKKAAAK</sequence>
<feature type="region of interest" description="Disordered" evidence="1">
    <location>
        <begin position="1"/>
        <end position="84"/>
    </location>
</feature>
<evidence type="ECO:0000256" key="1">
    <source>
        <dbReference type="SAM" id="MobiDB-lite"/>
    </source>
</evidence>
<comment type="caution">
    <text evidence="2">The sequence shown here is derived from an EMBL/GenBank/DDBJ whole genome shotgun (WGS) entry which is preliminary data.</text>
</comment>
<evidence type="ECO:0000313" key="2">
    <source>
        <dbReference type="EMBL" id="MFD1987930.1"/>
    </source>
</evidence>
<gene>
    <name evidence="2" type="ORF">ACFSOZ_36525</name>
</gene>
<dbReference type="InterPro" id="IPR021327">
    <property type="entry name" value="DUF2934"/>
</dbReference>
<protein>
    <submittedName>
        <fullName evidence="2">DUF2934 domain-containing protein</fullName>
    </submittedName>
</protein>
<reference evidence="3" key="1">
    <citation type="journal article" date="2019" name="Int. J. Syst. Evol. Microbiol.">
        <title>The Global Catalogue of Microorganisms (GCM) 10K type strain sequencing project: providing services to taxonomists for standard genome sequencing and annotation.</title>
        <authorList>
            <consortium name="The Broad Institute Genomics Platform"/>
            <consortium name="The Broad Institute Genome Sequencing Center for Infectious Disease"/>
            <person name="Wu L."/>
            <person name="Ma J."/>
        </authorList>
    </citation>
    <scope>NUCLEOTIDE SEQUENCE [LARGE SCALE GENOMIC DNA]</scope>
    <source>
        <strain evidence="3">CGMCC 1.16225</strain>
    </source>
</reference>
<feature type="compositionally biased region" description="Basic and acidic residues" evidence="1">
    <location>
        <begin position="1"/>
        <end position="10"/>
    </location>
</feature>
<name>A0ABW4UNE5_9HYPH</name>
<proteinExistence type="predicted"/>